<sequence>MKQMSSKYLNLNLLSAMANSGDGYVILITNFGHVMGRLYYAGDQLDETMAGIISAAKDEVIKNMREEDVEFIGDGSMICVKEAIVTYAAGHTLSFDELTLHCDQIVGFSPIDRESYVANLEQE</sequence>
<dbReference type="AlphaFoldDB" id="A0A9Q9CPK2"/>
<dbReference type="EMBL" id="CP071249">
    <property type="protein sequence ID" value="UUF06408.1"/>
    <property type="molecule type" value="Genomic_DNA"/>
</dbReference>
<evidence type="ECO:0000313" key="3">
    <source>
        <dbReference type="Proteomes" id="UP001058016"/>
    </source>
</evidence>
<proteinExistence type="predicted"/>
<protein>
    <submittedName>
        <fullName evidence="2">Uncharacterized protein</fullName>
    </submittedName>
</protein>
<dbReference type="Proteomes" id="UP001058016">
    <property type="component" value="Chromosome"/>
</dbReference>
<evidence type="ECO:0000313" key="1">
    <source>
        <dbReference type="EMBL" id="UUF06408.1"/>
    </source>
</evidence>
<dbReference type="EMBL" id="CP071250">
    <property type="protein sequence ID" value="UUF07642.1"/>
    <property type="molecule type" value="Genomic_DNA"/>
</dbReference>
<keyword evidence="3" id="KW-1185">Reference proteome</keyword>
<accession>A0A9Q9CPK2</accession>
<dbReference type="RefSeq" id="WP_055243969.1">
    <property type="nucleotide sequence ID" value="NZ_CP071249.1"/>
</dbReference>
<reference evidence="2 3" key="1">
    <citation type="submission" date="2021-03" db="EMBL/GenBank/DDBJ databases">
        <title>Comparative Genomics and Metabolomics in the genus Turicibacter.</title>
        <authorList>
            <person name="Maki J."/>
            <person name="Looft T."/>
        </authorList>
    </citation>
    <scope>NUCLEOTIDE SEQUENCE</scope>
    <source>
        <strain evidence="2">ISU324</strain>
        <strain evidence="1 3">MMM721</strain>
    </source>
</reference>
<gene>
    <name evidence="1" type="ORF">J0J69_02120</name>
    <name evidence="2" type="ORF">J0J70_08370</name>
</gene>
<evidence type="ECO:0000313" key="2">
    <source>
        <dbReference type="EMBL" id="UUF07642.1"/>
    </source>
</evidence>
<evidence type="ECO:0000313" key="4">
    <source>
        <dbReference type="Proteomes" id="UP001058072"/>
    </source>
</evidence>
<name>A0A9Q9CPK2_9FIRM</name>
<dbReference type="Proteomes" id="UP001058072">
    <property type="component" value="Chromosome"/>
</dbReference>
<organism evidence="2 4">
    <name type="scientific">Turicibacter bilis</name>
    <dbReference type="NCBI Taxonomy" id="2735723"/>
    <lineage>
        <taxon>Bacteria</taxon>
        <taxon>Bacillati</taxon>
        <taxon>Bacillota</taxon>
        <taxon>Erysipelotrichia</taxon>
        <taxon>Erysipelotrichales</taxon>
        <taxon>Turicibacteraceae</taxon>
        <taxon>Turicibacter</taxon>
    </lineage>
</organism>